<dbReference type="AlphaFoldDB" id="A0AA88EHZ6"/>
<feature type="non-terminal residue" evidence="2">
    <location>
        <position position="1"/>
    </location>
</feature>
<comment type="caution">
    <text evidence="2">The sequence shown here is derived from an EMBL/GenBank/DDBJ whole genome shotgun (WGS) entry which is preliminary data.</text>
</comment>
<evidence type="ECO:0000313" key="3">
    <source>
        <dbReference type="Proteomes" id="UP001187192"/>
    </source>
</evidence>
<accession>A0AA88EHZ6</accession>
<organism evidence="2 3">
    <name type="scientific">Ficus carica</name>
    <name type="common">Common fig</name>
    <dbReference type="NCBI Taxonomy" id="3494"/>
    <lineage>
        <taxon>Eukaryota</taxon>
        <taxon>Viridiplantae</taxon>
        <taxon>Streptophyta</taxon>
        <taxon>Embryophyta</taxon>
        <taxon>Tracheophyta</taxon>
        <taxon>Spermatophyta</taxon>
        <taxon>Magnoliopsida</taxon>
        <taxon>eudicotyledons</taxon>
        <taxon>Gunneridae</taxon>
        <taxon>Pentapetalae</taxon>
        <taxon>rosids</taxon>
        <taxon>fabids</taxon>
        <taxon>Rosales</taxon>
        <taxon>Moraceae</taxon>
        <taxon>Ficeae</taxon>
        <taxon>Ficus</taxon>
    </lineage>
</organism>
<dbReference type="Proteomes" id="UP001187192">
    <property type="component" value="Unassembled WGS sequence"/>
</dbReference>
<keyword evidence="3" id="KW-1185">Reference proteome</keyword>
<evidence type="ECO:0000313" key="2">
    <source>
        <dbReference type="EMBL" id="GMN75332.1"/>
    </source>
</evidence>
<sequence length="82" mass="8726">MGGCFSDMKGGKQGIGGAEQRPTAMAAAIPNSSDGPNDAVEFFHRIRGQHPLFTQLELSLSAFNLLDRDITSKSDPMAVVFA</sequence>
<proteinExistence type="predicted"/>
<evidence type="ECO:0000256" key="1">
    <source>
        <dbReference type="SAM" id="MobiDB-lite"/>
    </source>
</evidence>
<reference evidence="2" key="1">
    <citation type="submission" date="2023-07" db="EMBL/GenBank/DDBJ databases">
        <title>draft genome sequence of fig (Ficus carica).</title>
        <authorList>
            <person name="Takahashi T."/>
            <person name="Nishimura K."/>
        </authorList>
    </citation>
    <scope>NUCLEOTIDE SEQUENCE</scope>
</reference>
<name>A0AA88EHZ6_FICCA</name>
<dbReference type="EMBL" id="BTGU01021359">
    <property type="protein sequence ID" value="GMN75332.1"/>
    <property type="molecule type" value="Genomic_DNA"/>
</dbReference>
<protein>
    <submittedName>
        <fullName evidence="2">Uncharacterized protein</fullName>
    </submittedName>
</protein>
<gene>
    <name evidence="2" type="ORF">TIFTF001_056595</name>
</gene>
<feature type="region of interest" description="Disordered" evidence="1">
    <location>
        <begin position="1"/>
        <end position="22"/>
    </location>
</feature>